<dbReference type="RefSeq" id="WP_146505863.1">
    <property type="nucleotide sequence ID" value="NZ_SJPG01000001.1"/>
</dbReference>
<evidence type="ECO:0000313" key="2">
    <source>
        <dbReference type="EMBL" id="TWT64123.1"/>
    </source>
</evidence>
<evidence type="ECO:0000313" key="3">
    <source>
        <dbReference type="Proteomes" id="UP000316095"/>
    </source>
</evidence>
<dbReference type="OrthoDB" id="220736at2"/>
<dbReference type="EMBL" id="SJPG01000001">
    <property type="protein sequence ID" value="TWT64123.1"/>
    <property type="molecule type" value="Genomic_DNA"/>
</dbReference>
<proteinExistence type="predicted"/>
<gene>
    <name evidence="2" type="ORF">Pan54_48840</name>
</gene>
<feature type="chain" id="PRO_5022924502" evidence="1">
    <location>
        <begin position="24"/>
        <end position="900"/>
    </location>
</feature>
<dbReference type="Gene3D" id="2.60.120.260">
    <property type="entry name" value="Galactose-binding domain-like"/>
    <property type="match status" value="1"/>
</dbReference>
<comment type="caution">
    <text evidence="2">The sequence shown here is derived from an EMBL/GenBank/DDBJ whole genome shotgun (WGS) entry which is preliminary data.</text>
</comment>
<feature type="signal peptide" evidence="1">
    <location>
        <begin position="1"/>
        <end position="23"/>
    </location>
</feature>
<dbReference type="Proteomes" id="UP000316095">
    <property type="component" value="Unassembled WGS sequence"/>
</dbReference>
<organism evidence="2 3">
    <name type="scientific">Rubinisphaera italica</name>
    <dbReference type="NCBI Taxonomy" id="2527969"/>
    <lineage>
        <taxon>Bacteria</taxon>
        <taxon>Pseudomonadati</taxon>
        <taxon>Planctomycetota</taxon>
        <taxon>Planctomycetia</taxon>
        <taxon>Planctomycetales</taxon>
        <taxon>Planctomycetaceae</taxon>
        <taxon>Rubinisphaera</taxon>
    </lineage>
</organism>
<keyword evidence="3" id="KW-1185">Reference proteome</keyword>
<keyword evidence="1" id="KW-0732">Signal</keyword>
<sequence length="900" mass="101585" precursor="true">MKTFAHIFVLIIFAFANVSTACAASSSGQFSNGIHITSGSIPIARFGFEEEQDRDYDRLPDDWMRRKGPDFRDYVFAEIDYTQAAEGRRSLQIEANGSNAAYYSKPISIDAKHSYVMSASVLTRGLKYNAAVVTFSFLNQRKQRIHRIVTNPVSGTHKDWSHLQLEPLIPDENVRYVVVGCHLISSSKNDITGVAWFDNICIGKLPRLKLASDFETHFRQSDARVTIESSATGLDTEYEEEEFHYELKLHSEDVYGKLLDQTSTVITQAMIEESTESENTGETFWELPVYPPGYYRVRATLLRNDVEIVSQWTSFAVMNLKGKSPEKGEFGWNLSGAQHGISANDLLDITRESGINWVKIPVWKLAYSQQSSETGQLLTGLRNQSIIPIGMLVNPPTEIRDKFTEEWTGISELFTSPPIVWRQAANQVMALYSPTVTRWQLGNDLDSSFVGMPNFEGSLDGIRKELQRIGQIRQLGVRWNIDSPVLKNQLVSKNFLTLIFDENTSYEQIQSNVEAIHSSGFEAWTIVKADDRIHQTDPHQRANNLVRRMIDAKRSGADLVFAYDVFDPEYGLLNQDGSPSDLFLPWRTVTLALNGSKYAGSIQLPNRSTNHVFLRDNEATIVMWNDDPVTEEIYLGDQVSIHSVWGEKTIVASSPINGRQIIEVSSVPTILTGCSAELARWRMGVKFQKGRIASSAAEHEDTLLVTNAFPWSIQGNVQIVPNYGWEFTPRKQTLSSDAGEQIELPFSVKLPSQTAIGEQLMAIEFDLGGSGLNFPFRVYRDYLVGMGDVHMEVRLLKSDHGQVIVEQIITNETNPPEVLDFRCNLLIRGRRRHTNNMPSLVSGQTRKVVYLIPEFDKLEAKDLWLRADQKNGARTLNELLNEEQVLKLLERPRVVNSVEG</sequence>
<name>A0A5C5XP02_9PLAN</name>
<dbReference type="PROSITE" id="PS51257">
    <property type="entry name" value="PROKAR_LIPOPROTEIN"/>
    <property type="match status" value="1"/>
</dbReference>
<protein>
    <submittedName>
        <fullName evidence="2">Uncharacterized protein</fullName>
    </submittedName>
</protein>
<accession>A0A5C5XP02</accession>
<dbReference type="AlphaFoldDB" id="A0A5C5XP02"/>
<evidence type="ECO:0000256" key="1">
    <source>
        <dbReference type="SAM" id="SignalP"/>
    </source>
</evidence>
<reference evidence="2 3" key="1">
    <citation type="submission" date="2019-02" db="EMBL/GenBank/DDBJ databases">
        <title>Deep-cultivation of Planctomycetes and their phenomic and genomic characterization uncovers novel biology.</title>
        <authorList>
            <person name="Wiegand S."/>
            <person name="Jogler M."/>
            <person name="Boedeker C."/>
            <person name="Pinto D."/>
            <person name="Vollmers J."/>
            <person name="Rivas-Marin E."/>
            <person name="Kohn T."/>
            <person name="Peeters S.H."/>
            <person name="Heuer A."/>
            <person name="Rast P."/>
            <person name="Oberbeckmann S."/>
            <person name="Bunk B."/>
            <person name="Jeske O."/>
            <person name="Meyerdierks A."/>
            <person name="Storesund J.E."/>
            <person name="Kallscheuer N."/>
            <person name="Luecker S."/>
            <person name="Lage O.M."/>
            <person name="Pohl T."/>
            <person name="Merkel B.J."/>
            <person name="Hornburger P."/>
            <person name="Mueller R.-W."/>
            <person name="Bruemmer F."/>
            <person name="Labrenz M."/>
            <person name="Spormann A.M."/>
            <person name="Op Den Camp H."/>
            <person name="Overmann J."/>
            <person name="Amann R."/>
            <person name="Jetten M.S.M."/>
            <person name="Mascher T."/>
            <person name="Medema M.H."/>
            <person name="Devos D.P."/>
            <person name="Kaster A.-K."/>
            <person name="Ovreas L."/>
            <person name="Rohde M."/>
            <person name="Galperin M.Y."/>
            <person name="Jogler C."/>
        </authorList>
    </citation>
    <scope>NUCLEOTIDE SEQUENCE [LARGE SCALE GENOMIC DNA]</scope>
    <source>
        <strain evidence="2 3">Pan54</strain>
    </source>
</reference>